<evidence type="ECO:0000256" key="8">
    <source>
        <dbReference type="SAM" id="MobiDB-lite"/>
    </source>
</evidence>
<feature type="region of interest" description="Disordered" evidence="8">
    <location>
        <begin position="92"/>
        <end position="116"/>
    </location>
</feature>
<keyword evidence="4" id="KW-0946">Virion</keyword>
<evidence type="ECO:0000256" key="7">
    <source>
        <dbReference type="ARBA" id="ARBA00035110"/>
    </source>
</evidence>
<keyword evidence="6" id="KW-1160">Virus entry into host cell</keyword>
<proteinExistence type="inferred from homology"/>
<dbReference type="RefSeq" id="YP_010769295.1">
    <property type="nucleotide sequence ID" value="NC_073931.1"/>
</dbReference>
<keyword evidence="5" id="KW-1175">Viral attachment to host cell pilus</keyword>
<comment type="similarity">
    <text evidence="7">Belongs to the Leviviricetes maturation protein family.</text>
</comment>
<gene>
    <name evidence="9" type="primary">SRR5466727_2_1</name>
</gene>
<reference evidence="9" key="1">
    <citation type="submission" date="2020-09" db="EMBL/GenBank/DDBJ databases">
        <title>Leviviricetes taxonomy.</title>
        <authorList>
            <person name="Stockdale S.R."/>
            <person name="Callanan J."/>
            <person name="Adriaenssens E.M."/>
            <person name="Kuhn J.H."/>
            <person name="Rumnieks J."/>
            <person name="Shkoporov A."/>
            <person name="Draper L.A."/>
            <person name="Ross P."/>
            <person name="Hill C."/>
        </authorList>
    </citation>
    <scope>NUCLEOTIDE SEQUENCE</scope>
</reference>
<evidence type="ECO:0000256" key="5">
    <source>
        <dbReference type="ARBA" id="ARBA00023104"/>
    </source>
</evidence>
<dbReference type="GeneID" id="80398270"/>
<sequence>MTTGTKIKNNTYRYAYDGFVIGTVGHYWSSSWSGPNTSRVLVRAKPRPTSAPPYPQPEYRWVWRKGRLIRVRTNKPSPEQVAQWQALKAAAAMRSGSPKTPRRKAARPPTNYSKSTVDSNTELYLFRKRSNPSAEMGASVSSIYGWTDTHLPIDVGQEYKLIAKLRTKAYGSGFHPGIFAAEAPQALRMIGDAAKKLRRGMLHAALGNLRGVFRNFGRPTDVATRTISTASISYLEGRMTFSRFWLELSYGWKPLLGDLEAATALLAEQLNGGAAANSRRVCASREFQSEANTSSSNVMYYRHKLTKTRLRYVITNLTASPVTGLPSVPSVLGVIWEKVPYSFVCDWVVPISDYLAALRTASDLRGTVVRSCKQTTTFSDIAINRGTWDLGPIPLTGSGTSLEIMKFTRSVSDEISPPLPVTENLSIGGVFSSWQRAANAVALLQNLRFSPGDRTGIKKLLGR</sequence>
<evidence type="ECO:0000256" key="3">
    <source>
        <dbReference type="ARBA" id="ARBA00022804"/>
    </source>
</evidence>
<keyword evidence="2" id="KW-0945">Host-virus interaction</keyword>
<evidence type="ECO:0000256" key="4">
    <source>
        <dbReference type="ARBA" id="ARBA00022844"/>
    </source>
</evidence>
<dbReference type="KEGG" id="vg:80398270"/>
<evidence type="ECO:0000256" key="6">
    <source>
        <dbReference type="ARBA" id="ARBA00023296"/>
    </source>
</evidence>
<dbReference type="GO" id="GO:0044423">
    <property type="term" value="C:virion component"/>
    <property type="evidence" value="ECO:0007669"/>
    <property type="project" value="UniProtKB-KW"/>
</dbReference>
<keyword evidence="3" id="KW-1161">Viral attachment to host cell</keyword>
<comment type="subcellular location">
    <subcellularLocation>
        <location evidence="1">Virion</location>
    </subcellularLocation>
</comment>
<name>A0A8S5L0J1_9VIRU</name>
<accession>A0A8S5L0J1</accession>
<protein>
    <submittedName>
        <fullName evidence="9">Maturation protein</fullName>
    </submittedName>
</protein>
<organism evidence="9 10">
    <name type="scientific">ssRNA phage SRR5466727_2</name>
    <dbReference type="NCBI Taxonomy" id="2786431"/>
    <lineage>
        <taxon>Viruses</taxon>
        <taxon>Riboviria</taxon>
        <taxon>Orthornavirae</taxon>
        <taxon>Lenarviricota</taxon>
        <taxon>Leviviricetes</taxon>
        <taxon>Norzivirales</taxon>
        <taxon>Fiersviridae</taxon>
        <taxon>Decadevirus</taxon>
        <taxon>Decadevirus asiocola</taxon>
    </lineage>
</organism>
<dbReference type="EMBL" id="BK013643">
    <property type="protein sequence ID" value="DAD50845.1"/>
    <property type="molecule type" value="Genomic_RNA"/>
</dbReference>
<evidence type="ECO:0000256" key="2">
    <source>
        <dbReference type="ARBA" id="ARBA00022581"/>
    </source>
</evidence>
<evidence type="ECO:0000313" key="10">
    <source>
        <dbReference type="Proteomes" id="UP000677697"/>
    </source>
</evidence>
<evidence type="ECO:0000256" key="1">
    <source>
        <dbReference type="ARBA" id="ARBA00004328"/>
    </source>
</evidence>
<dbReference type="Pfam" id="PF03863">
    <property type="entry name" value="Phage_mat-A"/>
    <property type="match status" value="1"/>
</dbReference>
<dbReference type="Proteomes" id="UP000677697">
    <property type="component" value="Segment"/>
</dbReference>
<evidence type="ECO:0000313" key="9">
    <source>
        <dbReference type="EMBL" id="DAD50845.1"/>
    </source>
</evidence>
<dbReference type="GO" id="GO:0039666">
    <property type="term" value="P:virion attachment to host cell pilus"/>
    <property type="evidence" value="ECO:0007669"/>
    <property type="project" value="UniProtKB-KW"/>
</dbReference>
<dbReference type="InterPro" id="IPR005563">
    <property type="entry name" value="A_protein"/>
</dbReference>
<keyword evidence="10" id="KW-1185">Reference proteome</keyword>